<evidence type="ECO:0000256" key="5">
    <source>
        <dbReference type="ARBA" id="ARBA00022989"/>
    </source>
</evidence>
<dbReference type="AlphaFoldDB" id="A0A367ZU99"/>
<evidence type="ECO:0000256" key="2">
    <source>
        <dbReference type="ARBA" id="ARBA00022448"/>
    </source>
</evidence>
<evidence type="ECO:0000256" key="6">
    <source>
        <dbReference type="ARBA" id="ARBA00023136"/>
    </source>
</evidence>
<accession>A0A367ZU99</accession>
<keyword evidence="6 7" id="KW-0472">Membrane</keyword>
<sequence>MSIILCFHVLPIFYSLAISFYEWDLMSDPNWVGLENFRRLVDDPMFYKSLVNTLYYVLFSVPLSIGAALLIAMLLNHPIAGIGIYRTIYFLPVITSINAVSIVWNFIYHPEYGLLNKLLALVNIAPRPWLQDPTPLMHLVGHTLGLPWPDWLPAGPSVAMMSIILMSVWKGLGYNVIIFLAGLQNIPKHLYEAATIDGASRWQQFRNITWPLLSPTTFFVFTMSCIGSFQVFSQIYMMTPRGGPMKSTMVIVFYLYQKAFVKFEFGYALAIAFVLFLMVFALTLFNKLYVEKKVHYS</sequence>
<proteinExistence type="inferred from homology"/>
<comment type="similarity">
    <text evidence="7">Belongs to the binding-protein-dependent transport system permease family.</text>
</comment>
<feature type="transmembrane region" description="Helical" evidence="7">
    <location>
        <begin position="158"/>
        <end position="181"/>
    </location>
</feature>
<dbReference type="PROSITE" id="PS50928">
    <property type="entry name" value="ABC_TM1"/>
    <property type="match status" value="1"/>
</dbReference>
<feature type="transmembrane region" description="Helical" evidence="7">
    <location>
        <begin position="265"/>
        <end position="285"/>
    </location>
</feature>
<keyword evidence="5 7" id="KW-1133">Transmembrane helix</keyword>
<dbReference type="Gene3D" id="1.10.3720.10">
    <property type="entry name" value="MetI-like"/>
    <property type="match status" value="1"/>
</dbReference>
<dbReference type="PANTHER" id="PTHR30193">
    <property type="entry name" value="ABC TRANSPORTER PERMEASE PROTEIN"/>
    <property type="match status" value="1"/>
</dbReference>
<dbReference type="GO" id="GO:0005886">
    <property type="term" value="C:plasma membrane"/>
    <property type="evidence" value="ECO:0007669"/>
    <property type="project" value="UniProtKB-SubCell"/>
</dbReference>
<protein>
    <submittedName>
        <fullName evidence="9">Carbohydrate ABC transport system, permease protein 1</fullName>
    </submittedName>
</protein>
<dbReference type="Proteomes" id="UP000252355">
    <property type="component" value="Unassembled WGS sequence"/>
</dbReference>
<feature type="transmembrane region" description="Helical" evidence="7">
    <location>
        <begin position="87"/>
        <end position="107"/>
    </location>
</feature>
<evidence type="ECO:0000256" key="1">
    <source>
        <dbReference type="ARBA" id="ARBA00004651"/>
    </source>
</evidence>
<organism evidence="9 10">
    <name type="scientific">Candidatus Ozemobacter sibiricus</name>
    <dbReference type="NCBI Taxonomy" id="2268124"/>
    <lineage>
        <taxon>Bacteria</taxon>
        <taxon>Candidatus Ozemobacteria</taxon>
        <taxon>Candidatus Ozemobacterales</taxon>
        <taxon>Candidatus Ozemobacteraceae</taxon>
        <taxon>Candidatus Ozemobacter</taxon>
    </lineage>
</organism>
<feature type="transmembrane region" description="Helical" evidence="7">
    <location>
        <begin position="54"/>
        <end position="75"/>
    </location>
</feature>
<gene>
    <name evidence="9" type="ORF">OZSIB_0842</name>
</gene>
<dbReference type="Pfam" id="PF00528">
    <property type="entry name" value="BPD_transp_1"/>
    <property type="match status" value="1"/>
</dbReference>
<keyword evidence="3" id="KW-1003">Cell membrane</keyword>
<evidence type="ECO:0000313" key="9">
    <source>
        <dbReference type="EMBL" id="RCK81708.1"/>
    </source>
</evidence>
<reference evidence="9 10" key="1">
    <citation type="submission" date="2018-05" db="EMBL/GenBank/DDBJ databases">
        <title>A metagenomic window into the 2 km-deep terrestrial subsurface aquifer revealed taxonomically and functionally diverse microbial community comprising novel uncultured bacterial lineages.</title>
        <authorList>
            <person name="Kadnikov V.V."/>
            <person name="Mardanov A.V."/>
            <person name="Beletsky A.V."/>
            <person name="Banks D."/>
            <person name="Pimenov N.V."/>
            <person name="Frank Y.A."/>
            <person name="Karnachuk O.V."/>
            <person name="Ravin N.V."/>
        </authorList>
    </citation>
    <scope>NUCLEOTIDE SEQUENCE [LARGE SCALE GENOMIC DNA]</scope>
    <source>
        <strain evidence="9">BY5</strain>
    </source>
</reference>
<evidence type="ECO:0000313" key="10">
    <source>
        <dbReference type="Proteomes" id="UP000252355"/>
    </source>
</evidence>
<dbReference type="GO" id="GO:0055085">
    <property type="term" value="P:transmembrane transport"/>
    <property type="evidence" value="ECO:0007669"/>
    <property type="project" value="InterPro"/>
</dbReference>
<dbReference type="EMBL" id="QOQW01000001">
    <property type="protein sequence ID" value="RCK81708.1"/>
    <property type="molecule type" value="Genomic_DNA"/>
</dbReference>
<dbReference type="InterPro" id="IPR035906">
    <property type="entry name" value="MetI-like_sf"/>
</dbReference>
<evidence type="ECO:0000259" key="8">
    <source>
        <dbReference type="PROSITE" id="PS50928"/>
    </source>
</evidence>
<feature type="domain" description="ABC transmembrane type-1" evidence="8">
    <location>
        <begin position="50"/>
        <end position="286"/>
    </location>
</feature>
<comment type="subcellular location">
    <subcellularLocation>
        <location evidence="1 7">Cell membrane</location>
        <topology evidence="1 7">Multi-pass membrane protein</topology>
    </subcellularLocation>
</comment>
<keyword evidence="2 7" id="KW-0813">Transport</keyword>
<evidence type="ECO:0000256" key="7">
    <source>
        <dbReference type="RuleBase" id="RU363032"/>
    </source>
</evidence>
<dbReference type="CDD" id="cd06261">
    <property type="entry name" value="TM_PBP2"/>
    <property type="match status" value="1"/>
</dbReference>
<evidence type="ECO:0000256" key="4">
    <source>
        <dbReference type="ARBA" id="ARBA00022692"/>
    </source>
</evidence>
<dbReference type="PANTHER" id="PTHR30193:SF37">
    <property type="entry name" value="INNER MEMBRANE ABC TRANSPORTER PERMEASE PROTEIN YCJO"/>
    <property type="match status" value="1"/>
</dbReference>
<dbReference type="InterPro" id="IPR051393">
    <property type="entry name" value="ABC_transporter_permease"/>
</dbReference>
<name>A0A367ZU99_9BACT</name>
<keyword evidence="4 7" id="KW-0812">Transmembrane</keyword>
<dbReference type="InterPro" id="IPR000515">
    <property type="entry name" value="MetI-like"/>
</dbReference>
<dbReference type="SUPFAM" id="SSF161098">
    <property type="entry name" value="MetI-like"/>
    <property type="match status" value="1"/>
</dbReference>
<comment type="caution">
    <text evidence="9">The sequence shown here is derived from an EMBL/GenBank/DDBJ whole genome shotgun (WGS) entry which is preliminary data.</text>
</comment>
<feature type="transmembrane region" description="Helical" evidence="7">
    <location>
        <begin position="210"/>
        <end position="232"/>
    </location>
</feature>
<evidence type="ECO:0000256" key="3">
    <source>
        <dbReference type="ARBA" id="ARBA00022475"/>
    </source>
</evidence>